<accession>A0A3N6P7E6</accession>
<name>A0A3N6P7E6_9CYAN</name>
<dbReference type="RefSeq" id="WP_124144971.1">
    <property type="nucleotide sequence ID" value="NZ_CAWOKI010000060.1"/>
</dbReference>
<dbReference type="InterPro" id="IPR048301">
    <property type="entry name" value="NucS_C"/>
</dbReference>
<proteinExistence type="predicted"/>
<comment type="caution">
    <text evidence="2">The sequence shown here is derived from an EMBL/GenBank/DDBJ whole genome shotgun (WGS) entry which is preliminary data.</text>
</comment>
<dbReference type="Pfam" id="PF01939">
    <property type="entry name" value="NucS_C"/>
    <property type="match status" value="1"/>
</dbReference>
<sequence>MFSNAYLIKNGSGWEFVSEEILEDFLDENLEILLGLKVLDRQYIVNIQRCDILAIDSQEKLVVLELKNVEDRGIVQQLTRYYDALLDEKPFSDKVDYQQPVRLVAITPSFHRDNFTDRKYHTLDFQFLEFSVISDGNNFYFCLKDIDNGEISKAIIPYQELENDLDLPTPPTVLLKVVNNLDVQQQEEVLRV</sequence>
<evidence type="ECO:0000259" key="1">
    <source>
        <dbReference type="Pfam" id="PF01939"/>
    </source>
</evidence>
<dbReference type="InterPro" id="IPR011856">
    <property type="entry name" value="tRNA_endonuc-like_dom_sf"/>
</dbReference>
<gene>
    <name evidence="2" type="ORF">D5R40_11800</name>
</gene>
<dbReference type="GO" id="GO:0003676">
    <property type="term" value="F:nucleic acid binding"/>
    <property type="evidence" value="ECO:0007669"/>
    <property type="project" value="InterPro"/>
</dbReference>
<dbReference type="OrthoDB" id="442038at2"/>
<protein>
    <submittedName>
        <fullName evidence="2">DUF91 domain-containing protein</fullName>
    </submittedName>
</protein>
<dbReference type="Gene3D" id="3.40.1350.10">
    <property type="match status" value="1"/>
</dbReference>
<dbReference type="Proteomes" id="UP000269154">
    <property type="component" value="Unassembled WGS sequence"/>
</dbReference>
<evidence type="ECO:0000313" key="2">
    <source>
        <dbReference type="EMBL" id="RQH44240.1"/>
    </source>
</evidence>
<evidence type="ECO:0000313" key="3">
    <source>
        <dbReference type="Proteomes" id="UP000269154"/>
    </source>
</evidence>
<organism evidence="2 3">
    <name type="scientific">Okeania hirsuta</name>
    <dbReference type="NCBI Taxonomy" id="1458930"/>
    <lineage>
        <taxon>Bacteria</taxon>
        <taxon>Bacillati</taxon>
        <taxon>Cyanobacteriota</taxon>
        <taxon>Cyanophyceae</taxon>
        <taxon>Oscillatoriophycideae</taxon>
        <taxon>Oscillatoriales</taxon>
        <taxon>Microcoleaceae</taxon>
        <taxon>Okeania</taxon>
    </lineage>
</organism>
<keyword evidence="3" id="KW-1185">Reference proteome</keyword>
<dbReference type="GO" id="GO:0004519">
    <property type="term" value="F:endonuclease activity"/>
    <property type="evidence" value="ECO:0007669"/>
    <property type="project" value="InterPro"/>
</dbReference>
<dbReference type="EMBL" id="RCBY01000054">
    <property type="protein sequence ID" value="RQH44240.1"/>
    <property type="molecule type" value="Genomic_DNA"/>
</dbReference>
<feature type="domain" description="Endonuclease NucS C-terminal" evidence="1">
    <location>
        <begin position="21"/>
        <end position="113"/>
    </location>
</feature>
<reference evidence="2 3" key="1">
    <citation type="journal article" date="2018" name="ACS Chem. Biol.">
        <title>Ketoreductase domain dysfunction expands chemodiversity: malyngamide biosynthesis in the cyanobacterium Okeania hirsuta.</title>
        <authorList>
            <person name="Moss N.A."/>
            <person name="Leao T."/>
            <person name="Rankin M."/>
            <person name="McCullough T.M."/>
            <person name="Qu P."/>
            <person name="Korobeynikov A."/>
            <person name="Smith J.L."/>
            <person name="Gerwick L."/>
            <person name="Gerwick W.H."/>
        </authorList>
    </citation>
    <scope>NUCLEOTIDE SEQUENCE [LARGE SCALE GENOMIC DNA]</scope>
    <source>
        <strain evidence="2 3">PAB10Feb10-1</strain>
    </source>
</reference>
<dbReference type="AlphaFoldDB" id="A0A3N6P7E6"/>